<accession>A0A2Z6MV59</accession>
<name>A0A2Z6MV59_TRISU</name>
<keyword evidence="8" id="KW-1185">Reference proteome</keyword>
<dbReference type="EMBL" id="DF973630">
    <property type="protein sequence ID" value="GAU36438.1"/>
    <property type="molecule type" value="Genomic_DNA"/>
</dbReference>
<protein>
    <submittedName>
        <fullName evidence="7">Uncharacterized protein</fullName>
    </submittedName>
</protein>
<sequence length="356" mass="40711">MSPSSSSSSSPILVSLALILSLPFVFFFTHHLLPQFSPDSDDLTLFHRATTTTTTTPHTTNHLSTKPKIAFLFLTNSNLTFAPLWEKFFTGNNHLFNIYIHADPTSSVVSPGGVFHNRFIPSKITQRASPSLISATRRLLASALLDDPLNQYFALVSQHCVPLLSFRFVYKYLFKNQLLSLASSKTFATVNDNSNFLYPSFIEILSDDQNLNERYNARGENVMLPEVRFEDFRVGSQFFILNRRHAMVVVRDEKLWKKFRLPCVNVYSCYPEEHYFPTLLSMEDPNGCTGFTLTRVNWTGCWDGHPHLYTPEEVSLDLVRQLRVSNSSYSYLFARKFSPECLAPLMDIADDVIFRD</sequence>
<keyword evidence="4 6" id="KW-0472">Membrane</keyword>
<dbReference type="PANTHER" id="PTHR31042">
    <property type="entry name" value="CORE-2/I-BRANCHING BETA-1,6-N-ACETYLGLUCOSAMINYLTRANSFERASE FAMILY PROTEIN-RELATED"/>
    <property type="match status" value="1"/>
</dbReference>
<evidence type="ECO:0000256" key="6">
    <source>
        <dbReference type="SAM" id="Phobius"/>
    </source>
</evidence>
<comment type="subcellular location">
    <subcellularLocation>
        <location evidence="1">Membrane</location>
        <topology evidence="1">Single-pass type II membrane protein</topology>
    </subcellularLocation>
</comment>
<dbReference type="PANTHER" id="PTHR31042:SF108">
    <property type="entry name" value="CORE-2_I-BRANCHING BETA-1,6-N-ACETYLGLUCOSAMINYLTRANSFERASE FAMILY PROTEIN"/>
    <property type="match status" value="1"/>
</dbReference>
<feature type="transmembrane region" description="Helical" evidence="6">
    <location>
        <begin position="12"/>
        <end position="33"/>
    </location>
</feature>
<keyword evidence="2" id="KW-0328">Glycosyltransferase</keyword>
<keyword evidence="5" id="KW-0325">Glycoprotein</keyword>
<evidence type="ECO:0000256" key="3">
    <source>
        <dbReference type="ARBA" id="ARBA00022679"/>
    </source>
</evidence>
<evidence type="ECO:0000256" key="1">
    <source>
        <dbReference type="ARBA" id="ARBA00004606"/>
    </source>
</evidence>
<organism evidence="7 8">
    <name type="scientific">Trifolium subterraneum</name>
    <name type="common">Subterranean clover</name>
    <dbReference type="NCBI Taxonomy" id="3900"/>
    <lineage>
        <taxon>Eukaryota</taxon>
        <taxon>Viridiplantae</taxon>
        <taxon>Streptophyta</taxon>
        <taxon>Embryophyta</taxon>
        <taxon>Tracheophyta</taxon>
        <taxon>Spermatophyta</taxon>
        <taxon>Magnoliopsida</taxon>
        <taxon>eudicotyledons</taxon>
        <taxon>Gunneridae</taxon>
        <taxon>Pentapetalae</taxon>
        <taxon>rosids</taxon>
        <taxon>fabids</taxon>
        <taxon>Fabales</taxon>
        <taxon>Fabaceae</taxon>
        <taxon>Papilionoideae</taxon>
        <taxon>50 kb inversion clade</taxon>
        <taxon>NPAAA clade</taxon>
        <taxon>Hologalegina</taxon>
        <taxon>IRL clade</taxon>
        <taxon>Trifolieae</taxon>
        <taxon>Trifolium</taxon>
    </lineage>
</organism>
<dbReference type="GO" id="GO:0016757">
    <property type="term" value="F:glycosyltransferase activity"/>
    <property type="evidence" value="ECO:0007669"/>
    <property type="project" value="UniProtKB-KW"/>
</dbReference>
<evidence type="ECO:0000313" key="8">
    <source>
        <dbReference type="Proteomes" id="UP000242715"/>
    </source>
</evidence>
<dbReference type="Pfam" id="PF02485">
    <property type="entry name" value="Branch"/>
    <property type="match status" value="2"/>
</dbReference>
<evidence type="ECO:0000313" key="7">
    <source>
        <dbReference type="EMBL" id="GAU36438.1"/>
    </source>
</evidence>
<keyword evidence="6" id="KW-1133">Transmembrane helix</keyword>
<gene>
    <name evidence="7" type="ORF">TSUD_19730</name>
</gene>
<keyword evidence="3" id="KW-0808">Transferase</keyword>
<proteinExistence type="predicted"/>
<dbReference type="OrthoDB" id="191334at2759"/>
<dbReference type="Proteomes" id="UP000242715">
    <property type="component" value="Unassembled WGS sequence"/>
</dbReference>
<dbReference type="GO" id="GO:0016020">
    <property type="term" value="C:membrane"/>
    <property type="evidence" value="ECO:0007669"/>
    <property type="project" value="UniProtKB-SubCell"/>
</dbReference>
<keyword evidence="6" id="KW-0812">Transmembrane</keyword>
<dbReference type="InterPro" id="IPR003406">
    <property type="entry name" value="Glyco_trans_14"/>
</dbReference>
<reference evidence="8" key="1">
    <citation type="journal article" date="2017" name="Front. Plant Sci.">
        <title>Climate Clever Clovers: New Paradigm to Reduce the Environmental Footprint of Ruminants by Breeding Low Methanogenic Forages Utilizing Haplotype Variation.</title>
        <authorList>
            <person name="Kaur P."/>
            <person name="Appels R."/>
            <person name="Bayer P.E."/>
            <person name="Keeble-Gagnere G."/>
            <person name="Wang J."/>
            <person name="Hirakawa H."/>
            <person name="Shirasawa K."/>
            <person name="Vercoe P."/>
            <person name="Stefanova K."/>
            <person name="Durmic Z."/>
            <person name="Nichols P."/>
            <person name="Revell C."/>
            <person name="Isobe S.N."/>
            <person name="Edwards D."/>
            <person name="Erskine W."/>
        </authorList>
    </citation>
    <scope>NUCLEOTIDE SEQUENCE [LARGE SCALE GENOMIC DNA]</scope>
    <source>
        <strain evidence="8">cv. Daliak</strain>
    </source>
</reference>
<dbReference type="AlphaFoldDB" id="A0A2Z6MV59"/>
<evidence type="ECO:0000256" key="5">
    <source>
        <dbReference type="ARBA" id="ARBA00023180"/>
    </source>
</evidence>
<dbReference type="InterPro" id="IPR044174">
    <property type="entry name" value="BC10-like"/>
</dbReference>
<evidence type="ECO:0000256" key="2">
    <source>
        <dbReference type="ARBA" id="ARBA00022676"/>
    </source>
</evidence>
<evidence type="ECO:0000256" key="4">
    <source>
        <dbReference type="ARBA" id="ARBA00023136"/>
    </source>
</evidence>